<dbReference type="PROSITE" id="PS50158">
    <property type="entry name" value="ZF_CCHC"/>
    <property type="match status" value="1"/>
</dbReference>
<evidence type="ECO:0000256" key="1">
    <source>
        <dbReference type="PROSITE-ProRule" id="PRU00047"/>
    </source>
</evidence>
<evidence type="ECO:0000313" key="5">
    <source>
        <dbReference type="Proteomes" id="UP000593576"/>
    </source>
</evidence>
<keyword evidence="1" id="KW-0479">Metal-binding</keyword>
<dbReference type="Pfam" id="PF14111">
    <property type="entry name" value="DUF4283"/>
    <property type="match status" value="1"/>
</dbReference>
<feature type="domain" description="CCHC-type" evidence="3">
    <location>
        <begin position="268"/>
        <end position="281"/>
    </location>
</feature>
<dbReference type="InterPro" id="IPR001878">
    <property type="entry name" value="Znf_CCHC"/>
</dbReference>
<keyword evidence="1" id="KW-0862">Zinc</keyword>
<dbReference type="PANTHER" id="PTHR31286">
    <property type="entry name" value="GLYCINE-RICH CELL WALL STRUCTURAL PROTEIN 1.8-LIKE"/>
    <property type="match status" value="1"/>
</dbReference>
<evidence type="ECO:0000313" key="4">
    <source>
        <dbReference type="EMBL" id="MBA0879910.1"/>
    </source>
</evidence>
<keyword evidence="5" id="KW-1185">Reference proteome</keyword>
<feature type="region of interest" description="Disordered" evidence="2">
    <location>
        <begin position="285"/>
        <end position="312"/>
    </location>
</feature>
<dbReference type="EMBL" id="JABFAF010276604">
    <property type="protein sequence ID" value="MBA0879910.1"/>
    <property type="molecule type" value="Genomic_DNA"/>
</dbReference>
<reference evidence="4 5" key="1">
    <citation type="journal article" date="2019" name="Genome Biol. Evol.">
        <title>Insights into the evolution of the New World diploid cottons (Gossypium, subgenus Houzingenia) based on genome sequencing.</title>
        <authorList>
            <person name="Grover C.E."/>
            <person name="Arick M.A. 2nd"/>
            <person name="Thrash A."/>
            <person name="Conover J.L."/>
            <person name="Sanders W.S."/>
            <person name="Peterson D.G."/>
            <person name="Frelichowski J.E."/>
            <person name="Scheffler J.A."/>
            <person name="Scheffler B.E."/>
            <person name="Wendel J.F."/>
        </authorList>
    </citation>
    <scope>NUCLEOTIDE SEQUENCE [LARGE SCALE GENOMIC DNA]</scope>
    <source>
        <strain evidence="4">1</strain>
        <tissue evidence="4">Leaf</tissue>
    </source>
</reference>
<dbReference type="GO" id="GO:0008270">
    <property type="term" value="F:zinc ion binding"/>
    <property type="evidence" value="ECO:0007669"/>
    <property type="project" value="UniProtKB-KW"/>
</dbReference>
<feature type="compositionally biased region" description="Basic and acidic residues" evidence="2">
    <location>
        <begin position="286"/>
        <end position="295"/>
    </location>
</feature>
<sequence>MSSLCENSDFEKSIAEELIPKKVRFRGEDGDTMSNMMIDTTPEKPISWKDMLVGQSSKDSFNVLEGKDDFDILDGDIQKSLVNGVPSISFSDRIHKILIQGMENTVILKLLGRNIGFSVLQNKLYNLWRPLAALHMMDIENGYFLVKFQNKLDCEKALSEGPWIIFGQYLTVQPWTLAFDPTQAYPSVVMAWIRFPGLPGYLYNHKIITEIGETVGKVVKLDMNTDSRTRGRFARLAVYVNLEKPLISHILINGRKQNVEYESLPTICFHCGRYGHVENSCSFRNPESHSEKDIVPSEMSSENQSTVKSGVEKEHGNFGPWMIVEKKSRRKSRDNMSNSFNSHQIEKEGSRFRVLNDKDSHKEDAEGSLLDPRRYKGKEISQGIFTGKVSATFLNGRREWKKNSIINKEAGMMEIGGPTINLNNKPISEPSKPSSSLLVNLHNLEKPDSRLGNGALPAGLARGTLDSSDPVLAAQHLPVTTERDCRSLTVNELQTNPGDSMGFRIEEESSKNEAVMEESRRDHTAVPLDVGNLDSGRHSAVVFHKNLKIKENNIAQSPKNIDSALVLSSGLEKSFKHKGRSQAKKQAKFLHSSNTRFKIAGAQRTPLKELMEHIAESISTFVTPNSGVAISIGTDAQIGGEHAPGQ</sequence>
<feature type="region of interest" description="Disordered" evidence="2">
    <location>
        <begin position="327"/>
        <end position="370"/>
    </location>
</feature>
<feature type="compositionally biased region" description="Polar residues" evidence="2">
    <location>
        <begin position="298"/>
        <end position="308"/>
    </location>
</feature>
<accession>A0A7J9N9K2</accession>
<dbReference type="InterPro" id="IPR025558">
    <property type="entry name" value="DUF4283"/>
</dbReference>
<organism evidence="4 5">
    <name type="scientific">Gossypium schwendimanii</name>
    <name type="common">Cotton</name>
    <dbReference type="NCBI Taxonomy" id="34291"/>
    <lineage>
        <taxon>Eukaryota</taxon>
        <taxon>Viridiplantae</taxon>
        <taxon>Streptophyta</taxon>
        <taxon>Embryophyta</taxon>
        <taxon>Tracheophyta</taxon>
        <taxon>Spermatophyta</taxon>
        <taxon>Magnoliopsida</taxon>
        <taxon>eudicotyledons</taxon>
        <taxon>Gunneridae</taxon>
        <taxon>Pentapetalae</taxon>
        <taxon>rosids</taxon>
        <taxon>malvids</taxon>
        <taxon>Malvales</taxon>
        <taxon>Malvaceae</taxon>
        <taxon>Malvoideae</taxon>
        <taxon>Gossypium</taxon>
    </lineage>
</organism>
<evidence type="ECO:0000259" key="3">
    <source>
        <dbReference type="PROSITE" id="PS50158"/>
    </source>
</evidence>
<name>A0A7J9N9K2_GOSSC</name>
<dbReference type="InterPro" id="IPR040256">
    <property type="entry name" value="At4g02000-like"/>
</dbReference>
<dbReference type="Proteomes" id="UP000593576">
    <property type="component" value="Unassembled WGS sequence"/>
</dbReference>
<evidence type="ECO:0000256" key="2">
    <source>
        <dbReference type="SAM" id="MobiDB-lite"/>
    </source>
</evidence>
<dbReference type="OrthoDB" id="998773at2759"/>
<protein>
    <recommendedName>
        <fullName evidence="3">CCHC-type domain-containing protein</fullName>
    </recommendedName>
</protein>
<proteinExistence type="predicted"/>
<dbReference type="GO" id="GO:0003676">
    <property type="term" value="F:nucleic acid binding"/>
    <property type="evidence" value="ECO:0007669"/>
    <property type="project" value="InterPro"/>
</dbReference>
<gene>
    <name evidence="4" type="ORF">Goshw_015310</name>
</gene>
<dbReference type="AlphaFoldDB" id="A0A7J9N9K2"/>
<dbReference type="PANTHER" id="PTHR31286:SF173">
    <property type="entry name" value="DUF4283 DOMAIN-CONTAINING PROTEIN"/>
    <property type="match status" value="1"/>
</dbReference>
<feature type="compositionally biased region" description="Basic and acidic residues" evidence="2">
    <location>
        <begin position="344"/>
        <end position="370"/>
    </location>
</feature>
<comment type="caution">
    <text evidence="4">The sequence shown here is derived from an EMBL/GenBank/DDBJ whole genome shotgun (WGS) entry which is preliminary data.</text>
</comment>
<keyword evidence="1" id="KW-0863">Zinc-finger</keyword>